<evidence type="ECO:0000313" key="5">
    <source>
        <dbReference type="EMBL" id="CAH0099368.1"/>
    </source>
</evidence>
<keyword evidence="2" id="KW-0802">TPR repeat</keyword>
<keyword evidence="6" id="KW-1185">Reference proteome</keyword>
<dbReference type="Proteomes" id="UP000789390">
    <property type="component" value="Unassembled WGS sequence"/>
</dbReference>
<dbReference type="Pfam" id="PF05002">
    <property type="entry name" value="SGS"/>
    <property type="match status" value="1"/>
</dbReference>
<gene>
    <name evidence="5" type="ORF">DGAL_LOCUS1502</name>
</gene>
<proteinExistence type="inferred from homology"/>
<evidence type="ECO:0000256" key="2">
    <source>
        <dbReference type="PROSITE-ProRule" id="PRU00339"/>
    </source>
</evidence>
<dbReference type="GO" id="GO:0051087">
    <property type="term" value="F:protein-folding chaperone binding"/>
    <property type="evidence" value="ECO:0007669"/>
    <property type="project" value="InterPro"/>
</dbReference>
<dbReference type="InterPro" id="IPR007699">
    <property type="entry name" value="SGS_dom"/>
</dbReference>
<dbReference type="Gene3D" id="1.25.40.10">
    <property type="entry name" value="Tetratricopeptide repeat domain"/>
    <property type="match status" value="1"/>
</dbReference>
<feature type="repeat" description="TPR" evidence="2">
    <location>
        <begin position="44"/>
        <end position="77"/>
    </location>
</feature>
<dbReference type="AlphaFoldDB" id="A0A8J2REP1"/>
<dbReference type="OrthoDB" id="1898560at2759"/>
<dbReference type="SMART" id="SM00028">
    <property type="entry name" value="TPR"/>
    <property type="match status" value="3"/>
</dbReference>
<reference evidence="5" key="1">
    <citation type="submission" date="2021-11" db="EMBL/GenBank/DDBJ databases">
        <authorList>
            <person name="Schell T."/>
        </authorList>
    </citation>
    <scope>NUCLEOTIDE SEQUENCE</scope>
    <source>
        <strain evidence="5">M5</strain>
    </source>
</reference>
<dbReference type="InterPro" id="IPR044563">
    <property type="entry name" value="Sgt1-like"/>
</dbReference>
<dbReference type="Pfam" id="PF13432">
    <property type="entry name" value="TPR_16"/>
    <property type="match status" value="1"/>
</dbReference>
<dbReference type="FunFam" id="2.60.40.790:FF:000012">
    <property type="entry name" value="SGT1 homolog, MIS12 kinetochore complex assembly cochaperone"/>
    <property type="match status" value="1"/>
</dbReference>
<dbReference type="SUPFAM" id="SSF48452">
    <property type="entry name" value="TPR-like"/>
    <property type="match status" value="1"/>
</dbReference>
<dbReference type="InterPro" id="IPR007052">
    <property type="entry name" value="CS_dom"/>
</dbReference>
<dbReference type="InterPro" id="IPR019734">
    <property type="entry name" value="TPR_rpt"/>
</dbReference>
<evidence type="ECO:0000259" key="4">
    <source>
        <dbReference type="PROSITE" id="PS51203"/>
    </source>
</evidence>
<dbReference type="PROSITE" id="PS51048">
    <property type="entry name" value="SGS"/>
    <property type="match status" value="1"/>
</dbReference>
<name>A0A8J2REP1_9CRUS</name>
<dbReference type="PANTHER" id="PTHR45862">
    <property type="entry name" value="PROTEIN SGT1 HOMOLOG"/>
    <property type="match status" value="1"/>
</dbReference>
<accession>A0A8J2REP1</accession>
<dbReference type="PROSITE" id="PS50005">
    <property type="entry name" value="TPR"/>
    <property type="match status" value="1"/>
</dbReference>
<comment type="similarity">
    <text evidence="1">Belongs to the SGT1 family.</text>
</comment>
<dbReference type="SUPFAM" id="SSF49764">
    <property type="entry name" value="HSP20-like chaperones"/>
    <property type="match status" value="1"/>
</dbReference>
<dbReference type="EMBL" id="CAKKLH010000017">
    <property type="protein sequence ID" value="CAH0099368.1"/>
    <property type="molecule type" value="Genomic_DNA"/>
</dbReference>
<feature type="domain" description="SGS" evidence="3">
    <location>
        <begin position="243"/>
        <end position="334"/>
    </location>
</feature>
<comment type="caution">
    <text evidence="5">The sequence shown here is derived from an EMBL/GenBank/DDBJ whole genome shotgun (WGS) entry which is preliminary data.</text>
</comment>
<dbReference type="PROSITE" id="PS51203">
    <property type="entry name" value="CS"/>
    <property type="match status" value="1"/>
</dbReference>
<sequence length="335" mass="37760">MSSSDYNPHDLLSKANSAFVDEDYTEAVKWYTEGIKTLSGSALVDLYANRAHALLKLERYAEAKSDAQKATELNPTEFKAHYRKGVSCFHLQQYEEALEAFQECQKNGADGGVSQWITWSEEKISKLKKIPIVIKHDWYQTESHVCVTVLAKNLNPAAVTIDFTASTMMMKAKLPDETDYELNLNLTYPIVPDQSSFTVMKTKVEIKMKKCDGIRWSSLEGQSSANVKQIPVAAASPSEQPPVYPSSSAKKKNWDKIESEIKKEEEEEKPEGEAALNHLFQKIYGEGSDEIRRAMNKSFQESGGTVLSTNWNEVAKEKVTVKPPDGVEFKKWDEK</sequence>
<dbReference type="GO" id="GO:0005737">
    <property type="term" value="C:cytoplasm"/>
    <property type="evidence" value="ECO:0007669"/>
    <property type="project" value="UniProtKB-ARBA"/>
</dbReference>
<dbReference type="InterPro" id="IPR011990">
    <property type="entry name" value="TPR-like_helical_dom_sf"/>
</dbReference>
<evidence type="ECO:0000256" key="1">
    <source>
        <dbReference type="ARBA" id="ARBA00008509"/>
    </source>
</evidence>
<evidence type="ECO:0000259" key="3">
    <source>
        <dbReference type="PROSITE" id="PS51048"/>
    </source>
</evidence>
<dbReference type="InterPro" id="IPR008978">
    <property type="entry name" value="HSP20-like_chaperone"/>
</dbReference>
<dbReference type="Gene3D" id="2.60.40.790">
    <property type="match status" value="1"/>
</dbReference>
<feature type="domain" description="CS" evidence="4">
    <location>
        <begin position="131"/>
        <end position="220"/>
    </location>
</feature>
<protein>
    <submittedName>
        <fullName evidence="5">Uncharacterized protein</fullName>
    </submittedName>
</protein>
<organism evidence="5 6">
    <name type="scientific">Daphnia galeata</name>
    <dbReference type="NCBI Taxonomy" id="27404"/>
    <lineage>
        <taxon>Eukaryota</taxon>
        <taxon>Metazoa</taxon>
        <taxon>Ecdysozoa</taxon>
        <taxon>Arthropoda</taxon>
        <taxon>Crustacea</taxon>
        <taxon>Branchiopoda</taxon>
        <taxon>Diplostraca</taxon>
        <taxon>Cladocera</taxon>
        <taxon>Anomopoda</taxon>
        <taxon>Daphniidae</taxon>
        <taxon>Daphnia</taxon>
    </lineage>
</organism>
<dbReference type="Pfam" id="PF04969">
    <property type="entry name" value="CS"/>
    <property type="match status" value="1"/>
</dbReference>
<evidence type="ECO:0000313" key="6">
    <source>
        <dbReference type="Proteomes" id="UP000789390"/>
    </source>
</evidence>